<dbReference type="RefSeq" id="WP_380756656.1">
    <property type="nucleotide sequence ID" value="NZ_JBHSRF010000036.1"/>
</dbReference>
<feature type="region of interest" description="Disordered" evidence="1">
    <location>
        <begin position="171"/>
        <end position="198"/>
    </location>
</feature>
<accession>A0ABW1NME7</accession>
<evidence type="ECO:0008006" key="4">
    <source>
        <dbReference type="Google" id="ProtNLM"/>
    </source>
</evidence>
<evidence type="ECO:0000313" key="3">
    <source>
        <dbReference type="Proteomes" id="UP001596137"/>
    </source>
</evidence>
<gene>
    <name evidence="2" type="ORF">ACFP1K_22920</name>
</gene>
<dbReference type="InterPro" id="IPR036527">
    <property type="entry name" value="SCP2_sterol-bd_dom_sf"/>
</dbReference>
<evidence type="ECO:0000256" key="1">
    <source>
        <dbReference type="SAM" id="MobiDB-lite"/>
    </source>
</evidence>
<name>A0ABW1NME7_9ACTN</name>
<dbReference type="SUPFAM" id="SSF55718">
    <property type="entry name" value="SCP-like"/>
    <property type="match status" value="1"/>
</dbReference>
<organism evidence="2 3">
    <name type="scientific">Sphaerisporangium aureirubrum</name>
    <dbReference type="NCBI Taxonomy" id="1544736"/>
    <lineage>
        <taxon>Bacteria</taxon>
        <taxon>Bacillati</taxon>
        <taxon>Actinomycetota</taxon>
        <taxon>Actinomycetes</taxon>
        <taxon>Streptosporangiales</taxon>
        <taxon>Streptosporangiaceae</taxon>
        <taxon>Sphaerisporangium</taxon>
    </lineage>
</organism>
<feature type="compositionally biased region" description="Low complexity" evidence="1">
    <location>
        <begin position="171"/>
        <end position="183"/>
    </location>
</feature>
<sequence length="198" mass="20838">MRDTMTVQEAVAELREMLAASGSNTTIADRLARGSLSVLYEFLGPDGAVEPYVMRVRRDLREVAAGAVPYDQADIVIRTEPLTLHRLTSGELGGREAIVSGRLDIRKAPSMPKLLFMRSLFNSYKKTRLRAGPPSECAVEASTEAAQAAQQGTSGSTCAVELVMENGAAASSPALGGAAPESSCGVETSQARVAEPAP</sequence>
<keyword evidence="3" id="KW-1185">Reference proteome</keyword>
<comment type="caution">
    <text evidence="2">The sequence shown here is derived from an EMBL/GenBank/DDBJ whole genome shotgun (WGS) entry which is preliminary data.</text>
</comment>
<dbReference type="Proteomes" id="UP001596137">
    <property type="component" value="Unassembled WGS sequence"/>
</dbReference>
<evidence type="ECO:0000313" key="2">
    <source>
        <dbReference type="EMBL" id="MFC6084033.1"/>
    </source>
</evidence>
<reference evidence="3" key="1">
    <citation type="journal article" date="2019" name="Int. J. Syst. Evol. Microbiol.">
        <title>The Global Catalogue of Microorganisms (GCM) 10K type strain sequencing project: providing services to taxonomists for standard genome sequencing and annotation.</title>
        <authorList>
            <consortium name="The Broad Institute Genomics Platform"/>
            <consortium name="The Broad Institute Genome Sequencing Center for Infectious Disease"/>
            <person name="Wu L."/>
            <person name="Ma J."/>
        </authorList>
    </citation>
    <scope>NUCLEOTIDE SEQUENCE [LARGE SCALE GENOMIC DNA]</scope>
    <source>
        <strain evidence="3">JCM 30346</strain>
    </source>
</reference>
<proteinExistence type="predicted"/>
<protein>
    <recommendedName>
        <fullName evidence="4">SCP2 domain-containing protein</fullName>
    </recommendedName>
</protein>
<dbReference type="Gene3D" id="3.30.1050.10">
    <property type="entry name" value="SCP2 sterol-binding domain"/>
    <property type="match status" value="1"/>
</dbReference>
<dbReference type="EMBL" id="JBHSRF010000036">
    <property type="protein sequence ID" value="MFC6084033.1"/>
    <property type="molecule type" value="Genomic_DNA"/>
</dbReference>